<name>A0ACB6R870_9PLEO</name>
<accession>A0ACB6R870</accession>
<organism evidence="1 2">
    <name type="scientific">Lindgomyces ingoldianus</name>
    <dbReference type="NCBI Taxonomy" id="673940"/>
    <lineage>
        <taxon>Eukaryota</taxon>
        <taxon>Fungi</taxon>
        <taxon>Dikarya</taxon>
        <taxon>Ascomycota</taxon>
        <taxon>Pezizomycotina</taxon>
        <taxon>Dothideomycetes</taxon>
        <taxon>Pleosporomycetidae</taxon>
        <taxon>Pleosporales</taxon>
        <taxon>Lindgomycetaceae</taxon>
        <taxon>Lindgomyces</taxon>
    </lineage>
</organism>
<evidence type="ECO:0000313" key="1">
    <source>
        <dbReference type="EMBL" id="KAF2475449.1"/>
    </source>
</evidence>
<gene>
    <name evidence="1" type="ORF">BDR25DRAFT_301111</name>
</gene>
<reference evidence="1" key="1">
    <citation type="journal article" date="2020" name="Stud. Mycol.">
        <title>101 Dothideomycetes genomes: a test case for predicting lifestyles and emergence of pathogens.</title>
        <authorList>
            <person name="Haridas S."/>
            <person name="Albert R."/>
            <person name="Binder M."/>
            <person name="Bloem J."/>
            <person name="Labutti K."/>
            <person name="Salamov A."/>
            <person name="Andreopoulos B."/>
            <person name="Baker S."/>
            <person name="Barry K."/>
            <person name="Bills G."/>
            <person name="Bluhm B."/>
            <person name="Cannon C."/>
            <person name="Castanera R."/>
            <person name="Culley D."/>
            <person name="Daum C."/>
            <person name="Ezra D."/>
            <person name="Gonzalez J."/>
            <person name="Henrissat B."/>
            <person name="Kuo A."/>
            <person name="Liang C."/>
            <person name="Lipzen A."/>
            <person name="Lutzoni F."/>
            <person name="Magnuson J."/>
            <person name="Mondo S."/>
            <person name="Nolan M."/>
            <person name="Ohm R."/>
            <person name="Pangilinan J."/>
            <person name="Park H.-J."/>
            <person name="Ramirez L."/>
            <person name="Alfaro M."/>
            <person name="Sun H."/>
            <person name="Tritt A."/>
            <person name="Yoshinaga Y."/>
            <person name="Zwiers L.-H."/>
            <person name="Turgeon B."/>
            <person name="Goodwin S."/>
            <person name="Spatafora J."/>
            <person name="Crous P."/>
            <person name="Grigoriev I."/>
        </authorList>
    </citation>
    <scope>NUCLEOTIDE SEQUENCE</scope>
    <source>
        <strain evidence="1">ATCC 200398</strain>
    </source>
</reference>
<proteinExistence type="predicted"/>
<sequence>MRHTSGKWMLVACWDRPKSSNGSPVWAWNSTLFFRLKELHSGCRLQNETPKASRNLRTSQR</sequence>
<comment type="caution">
    <text evidence="1">The sequence shown here is derived from an EMBL/GenBank/DDBJ whole genome shotgun (WGS) entry which is preliminary data.</text>
</comment>
<protein>
    <submittedName>
        <fullName evidence="1">Uncharacterized protein</fullName>
    </submittedName>
</protein>
<evidence type="ECO:0000313" key="2">
    <source>
        <dbReference type="Proteomes" id="UP000799755"/>
    </source>
</evidence>
<dbReference type="Proteomes" id="UP000799755">
    <property type="component" value="Unassembled WGS sequence"/>
</dbReference>
<dbReference type="EMBL" id="MU003496">
    <property type="protein sequence ID" value="KAF2475449.1"/>
    <property type="molecule type" value="Genomic_DNA"/>
</dbReference>
<keyword evidence="2" id="KW-1185">Reference proteome</keyword>